<sequence length="42" mass="5089">MLRKCLFFFEYFSGVIQLTVKNIQYVILKWKRIQKAGAMYVN</sequence>
<dbReference type="Proteomes" id="UP000465778">
    <property type="component" value="Unassembled WGS sequence"/>
</dbReference>
<evidence type="ECO:0000313" key="2">
    <source>
        <dbReference type="Proteomes" id="UP000465778"/>
    </source>
</evidence>
<proteinExistence type="predicted"/>
<dbReference type="AlphaFoldDB" id="A0A800MXH6"/>
<accession>A0A800MXH6</accession>
<reference evidence="1 2" key="1">
    <citation type="journal article" date="2020" name="G3 (Bethesda)">
        <title>Whole Genome Sequencing and Comparative Genomics of Two Nematicidal Bacillus Strains Reveals a Wide Range of Possible Virulence Factors.</title>
        <authorList>
            <person name="Susic N."/>
            <person name="Janezic S."/>
            <person name="Rupnik M."/>
            <person name="Geric Stare B."/>
        </authorList>
    </citation>
    <scope>NUCLEOTIDE SEQUENCE [LARGE SCALE GENOMIC DNA]</scope>
    <source>
        <strain evidence="1 2">I-1582</strain>
    </source>
</reference>
<name>A0A800MXH6_CYTFI</name>
<protein>
    <submittedName>
        <fullName evidence="1">Uncharacterized protein</fullName>
    </submittedName>
</protein>
<dbReference type="EMBL" id="VDEM01000020">
    <property type="protein sequence ID" value="KAF0824085.1"/>
    <property type="molecule type" value="Genomic_DNA"/>
</dbReference>
<evidence type="ECO:0000313" key="1">
    <source>
        <dbReference type="EMBL" id="KAF0824085.1"/>
    </source>
</evidence>
<gene>
    <name evidence="1" type="ORF">KIS1582_2180</name>
</gene>
<comment type="caution">
    <text evidence="1">The sequence shown here is derived from an EMBL/GenBank/DDBJ whole genome shotgun (WGS) entry which is preliminary data.</text>
</comment>
<organism evidence="1 2">
    <name type="scientific">Cytobacillus firmus</name>
    <name type="common">Bacillus firmus</name>
    <dbReference type="NCBI Taxonomy" id="1399"/>
    <lineage>
        <taxon>Bacteria</taxon>
        <taxon>Bacillati</taxon>
        <taxon>Bacillota</taxon>
        <taxon>Bacilli</taxon>
        <taxon>Bacillales</taxon>
        <taxon>Bacillaceae</taxon>
        <taxon>Cytobacillus</taxon>
    </lineage>
</organism>